<keyword evidence="1" id="KW-0175">Coiled coil</keyword>
<name>A0A9P5Z5K1_9AGAR</name>
<evidence type="ECO:0000256" key="1">
    <source>
        <dbReference type="SAM" id="Coils"/>
    </source>
</evidence>
<feature type="compositionally biased region" description="Basic and acidic residues" evidence="2">
    <location>
        <begin position="77"/>
        <end position="99"/>
    </location>
</feature>
<keyword evidence="4" id="KW-1185">Reference proteome</keyword>
<evidence type="ECO:0000256" key="2">
    <source>
        <dbReference type="SAM" id="MobiDB-lite"/>
    </source>
</evidence>
<feature type="compositionally biased region" description="Low complexity" evidence="2">
    <location>
        <begin position="228"/>
        <end position="238"/>
    </location>
</feature>
<feature type="compositionally biased region" description="Pro residues" evidence="2">
    <location>
        <begin position="246"/>
        <end position="259"/>
    </location>
</feature>
<feature type="compositionally biased region" description="Polar residues" evidence="2">
    <location>
        <begin position="20"/>
        <end position="30"/>
    </location>
</feature>
<dbReference type="Proteomes" id="UP000807469">
    <property type="component" value="Unassembled WGS sequence"/>
</dbReference>
<feature type="region of interest" description="Disordered" evidence="2">
    <location>
        <begin position="150"/>
        <end position="299"/>
    </location>
</feature>
<sequence length="711" mass="77816">MDTPQANILGPESSPIPAPSGQQPPGTSESKAPHENGASSGHNGRDATPVESANDASTAEVNDEDVNSSGVKRKRSKFEGADVDHGHTDDETSGEEEKRKKAKIKEVVLQAFEHSLLETLDKQTSPLVAANVLNPKENAMEVEGRSKCLTIPPATSNEAGQVSQETSPNQRPALYIGSQRPAEEAHLSRLGESFSENIRTPRGSVQTFTNTTSPAVQSPNSATREHSPQVPSQPVQQPIDHVQPSSQPPSRPSSRPPSQPASQAPQSTLRAGSQVPSPTVVSSNAPQSAPSTSQSGVFLPPYRVYPFAPAMSISSSTTMVQMPVRSHIAHPYVPSNAGQAQQPNPHPYIPQRKNSREVVYANAPPQHMMSYQPPPNAQVPGQGMVMNPQRRQSAPPSSFPQQPPQYQHQAKQTNQRRSTIISHPSVFQAMVEQMSPAASPTSQTPPGPPRHTMIPLTKSASLTAETGGQGVDPSSVSLPAPAQQPPFPSQEPPIDKAAQNQTQGRSDTSTSRQPSRAIESAADKLMKFFVGAAVEERRTVQSNENLVALLRQKEAELERERTARNAEKATFKELGQKVLRFMQKETQWKEWQAEKARYMGQLDTAGAEKVQAVNQLLEGFRLEQAKQNIKWEEEKTRYLDQIRLAEADRRLALKIVEELRTKESEADGQRAAWNKERKAWEAEKAHNVKVMGRVNEQMVKLSEEVKNQGQI</sequence>
<evidence type="ECO:0000313" key="3">
    <source>
        <dbReference type="EMBL" id="KAF9481442.1"/>
    </source>
</evidence>
<feature type="compositionally biased region" description="Polar residues" evidence="2">
    <location>
        <begin position="458"/>
        <end position="477"/>
    </location>
</feature>
<feature type="compositionally biased region" description="Polar residues" evidence="2">
    <location>
        <begin position="268"/>
        <end position="296"/>
    </location>
</feature>
<feature type="compositionally biased region" description="Polar residues" evidence="2">
    <location>
        <begin position="153"/>
        <end position="170"/>
    </location>
</feature>
<dbReference type="EMBL" id="MU155178">
    <property type="protein sequence ID" value="KAF9481442.1"/>
    <property type="molecule type" value="Genomic_DNA"/>
</dbReference>
<feature type="region of interest" description="Disordered" evidence="2">
    <location>
        <begin position="376"/>
        <end position="417"/>
    </location>
</feature>
<feature type="region of interest" description="Disordered" evidence="2">
    <location>
        <begin position="434"/>
        <end position="516"/>
    </location>
</feature>
<organism evidence="3 4">
    <name type="scientific">Pholiota conissans</name>
    <dbReference type="NCBI Taxonomy" id="109636"/>
    <lineage>
        <taxon>Eukaryota</taxon>
        <taxon>Fungi</taxon>
        <taxon>Dikarya</taxon>
        <taxon>Basidiomycota</taxon>
        <taxon>Agaricomycotina</taxon>
        <taxon>Agaricomycetes</taxon>
        <taxon>Agaricomycetidae</taxon>
        <taxon>Agaricales</taxon>
        <taxon>Agaricineae</taxon>
        <taxon>Strophariaceae</taxon>
        <taxon>Pholiota</taxon>
    </lineage>
</organism>
<evidence type="ECO:0000313" key="4">
    <source>
        <dbReference type="Proteomes" id="UP000807469"/>
    </source>
</evidence>
<feature type="coiled-coil region" evidence="1">
    <location>
        <begin position="540"/>
        <end position="570"/>
    </location>
</feature>
<feature type="region of interest" description="Disordered" evidence="2">
    <location>
        <begin position="1"/>
        <end position="101"/>
    </location>
</feature>
<dbReference type="AlphaFoldDB" id="A0A9P5Z5K1"/>
<feature type="compositionally biased region" description="Polar residues" evidence="2">
    <location>
        <begin position="498"/>
        <end position="514"/>
    </location>
</feature>
<protein>
    <submittedName>
        <fullName evidence="3">Uncharacterized protein</fullName>
    </submittedName>
</protein>
<feature type="compositionally biased region" description="Pro residues" evidence="2">
    <location>
        <begin position="482"/>
        <end position="491"/>
    </location>
</feature>
<reference evidence="3" key="1">
    <citation type="submission" date="2020-11" db="EMBL/GenBank/DDBJ databases">
        <authorList>
            <consortium name="DOE Joint Genome Institute"/>
            <person name="Ahrendt S."/>
            <person name="Riley R."/>
            <person name="Andreopoulos W."/>
            <person name="Labutti K."/>
            <person name="Pangilinan J."/>
            <person name="Ruiz-Duenas F.J."/>
            <person name="Barrasa J.M."/>
            <person name="Sanchez-Garcia M."/>
            <person name="Camarero S."/>
            <person name="Miyauchi S."/>
            <person name="Serrano A."/>
            <person name="Linde D."/>
            <person name="Babiker R."/>
            <person name="Drula E."/>
            <person name="Ayuso-Fernandez I."/>
            <person name="Pacheco R."/>
            <person name="Padilla G."/>
            <person name="Ferreira P."/>
            <person name="Barriuso J."/>
            <person name="Kellner H."/>
            <person name="Castanera R."/>
            <person name="Alfaro M."/>
            <person name="Ramirez L."/>
            <person name="Pisabarro A.G."/>
            <person name="Kuo A."/>
            <person name="Tritt A."/>
            <person name="Lipzen A."/>
            <person name="He G."/>
            <person name="Yan M."/>
            <person name="Ng V."/>
            <person name="Cullen D."/>
            <person name="Martin F."/>
            <person name="Rosso M.-N."/>
            <person name="Henrissat B."/>
            <person name="Hibbett D."/>
            <person name="Martinez A.T."/>
            <person name="Grigoriev I.V."/>
        </authorList>
    </citation>
    <scope>NUCLEOTIDE SEQUENCE</scope>
    <source>
        <strain evidence="3">CIRM-BRFM 674</strain>
    </source>
</reference>
<gene>
    <name evidence="3" type="ORF">BDN70DRAFT_528055</name>
</gene>
<comment type="caution">
    <text evidence="3">The sequence shown here is derived from an EMBL/GenBank/DDBJ whole genome shotgun (WGS) entry which is preliminary data.</text>
</comment>
<feature type="compositionally biased region" description="Polar residues" evidence="2">
    <location>
        <begin position="194"/>
        <end position="222"/>
    </location>
</feature>
<proteinExistence type="predicted"/>
<accession>A0A9P5Z5K1</accession>